<evidence type="ECO:0000313" key="2">
    <source>
        <dbReference type="EMBL" id="KKL92874.1"/>
    </source>
</evidence>
<proteinExistence type="predicted"/>
<name>A0A0F9G2G6_9ZZZZ</name>
<sequence>ITEDMSIGAVILTGAGTAFSSGGNLKKMKDRSGFAPKDTPIETRNSYKGSIQRIPLALWSLEVPVIAAVNGPAIGAGLDLACMCDMRIASDRAIFAESFVKVGIIPGDGGAWFLPRIVGMSKAHEMCFTGEPIDAQEARACGLVSRVVAHDALMDTAMELAGRITVNPPHAVRLSKRLLRESEHMRLSSLLELSGAFQAIMHETQDHAEAVDALLEKRKPVFRGC</sequence>
<gene>
    <name evidence="2" type="ORF">LCGC14_1880350</name>
</gene>
<protein>
    <recommendedName>
        <fullName evidence="3">Enoyl-CoA hydratase</fullName>
    </recommendedName>
</protein>
<dbReference type="GO" id="GO:0006635">
    <property type="term" value="P:fatty acid beta-oxidation"/>
    <property type="evidence" value="ECO:0007669"/>
    <property type="project" value="TreeGrafter"/>
</dbReference>
<dbReference type="InterPro" id="IPR001753">
    <property type="entry name" value="Enoyl-CoA_hydra/iso"/>
</dbReference>
<dbReference type="NCBIfam" id="NF006699">
    <property type="entry name" value="PRK09245.1"/>
    <property type="match status" value="1"/>
</dbReference>
<comment type="caution">
    <text evidence="2">The sequence shown here is derived from an EMBL/GenBank/DDBJ whole genome shotgun (WGS) entry which is preliminary data.</text>
</comment>
<dbReference type="SUPFAM" id="SSF52096">
    <property type="entry name" value="ClpP/crotonase"/>
    <property type="match status" value="1"/>
</dbReference>
<dbReference type="PANTHER" id="PTHR11941">
    <property type="entry name" value="ENOYL-COA HYDRATASE-RELATED"/>
    <property type="match status" value="1"/>
</dbReference>
<dbReference type="EMBL" id="LAZR01019348">
    <property type="protein sequence ID" value="KKL92874.1"/>
    <property type="molecule type" value="Genomic_DNA"/>
</dbReference>
<dbReference type="CDD" id="cd06558">
    <property type="entry name" value="crotonase-like"/>
    <property type="match status" value="1"/>
</dbReference>
<dbReference type="PANTHER" id="PTHR11941:SF54">
    <property type="entry name" value="ENOYL-COA HYDRATASE, MITOCHONDRIAL"/>
    <property type="match status" value="1"/>
</dbReference>
<dbReference type="AlphaFoldDB" id="A0A0F9G2G6"/>
<dbReference type="InterPro" id="IPR014748">
    <property type="entry name" value="Enoyl-CoA_hydra_C"/>
</dbReference>
<organism evidence="2">
    <name type="scientific">marine sediment metagenome</name>
    <dbReference type="NCBI Taxonomy" id="412755"/>
    <lineage>
        <taxon>unclassified sequences</taxon>
        <taxon>metagenomes</taxon>
        <taxon>ecological metagenomes</taxon>
    </lineage>
</organism>
<dbReference type="InterPro" id="IPR029045">
    <property type="entry name" value="ClpP/crotonase-like_dom_sf"/>
</dbReference>
<dbReference type="Gene3D" id="3.90.226.10">
    <property type="entry name" value="2-enoyl-CoA Hydratase, Chain A, domain 1"/>
    <property type="match status" value="1"/>
</dbReference>
<feature type="non-terminal residue" evidence="2">
    <location>
        <position position="1"/>
    </location>
</feature>
<dbReference type="GO" id="GO:0016829">
    <property type="term" value="F:lyase activity"/>
    <property type="evidence" value="ECO:0007669"/>
    <property type="project" value="UniProtKB-KW"/>
</dbReference>
<evidence type="ECO:0000256" key="1">
    <source>
        <dbReference type="ARBA" id="ARBA00023239"/>
    </source>
</evidence>
<dbReference type="Pfam" id="PF00378">
    <property type="entry name" value="ECH_1"/>
    <property type="match status" value="1"/>
</dbReference>
<keyword evidence="1" id="KW-0456">Lyase</keyword>
<reference evidence="2" key="1">
    <citation type="journal article" date="2015" name="Nature">
        <title>Complex archaea that bridge the gap between prokaryotes and eukaryotes.</title>
        <authorList>
            <person name="Spang A."/>
            <person name="Saw J.H."/>
            <person name="Jorgensen S.L."/>
            <person name="Zaremba-Niedzwiedzka K."/>
            <person name="Martijn J."/>
            <person name="Lind A.E."/>
            <person name="van Eijk R."/>
            <person name="Schleper C."/>
            <person name="Guy L."/>
            <person name="Ettema T.J."/>
        </authorList>
    </citation>
    <scope>NUCLEOTIDE SEQUENCE</scope>
</reference>
<dbReference type="Gene3D" id="1.10.12.10">
    <property type="entry name" value="Lyase 2-enoyl-coa Hydratase, Chain A, domain 2"/>
    <property type="match status" value="1"/>
</dbReference>
<evidence type="ECO:0008006" key="3">
    <source>
        <dbReference type="Google" id="ProtNLM"/>
    </source>
</evidence>
<accession>A0A0F9G2G6</accession>